<proteinExistence type="predicted"/>
<dbReference type="EMBL" id="OU900104">
    <property type="protein sequence ID" value="CAG9856016.1"/>
    <property type="molecule type" value="Genomic_DNA"/>
</dbReference>
<organism evidence="2 3">
    <name type="scientific">Phyllotreta striolata</name>
    <name type="common">Striped flea beetle</name>
    <name type="synonym">Crioceris striolata</name>
    <dbReference type="NCBI Taxonomy" id="444603"/>
    <lineage>
        <taxon>Eukaryota</taxon>
        <taxon>Metazoa</taxon>
        <taxon>Ecdysozoa</taxon>
        <taxon>Arthropoda</taxon>
        <taxon>Hexapoda</taxon>
        <taxon>Insecta</taxon>
        <taxon>Pterygota</taxon>
        <taxon>Neoptera</taxon>
        <taxon>Endopterygota</taxon>
        <taxon>Coleoptera</taxon>
        <taxon>Polyphaga</taxon>
        <taxon>Cucujiformia</taxon>
        <taxon>Chrysomeloidea</taxon>
        <taxon>Chrysomelidae</taxon>
        <taxon>Galerucinae</taxon>
        <taxon>Alticini</taxon>
        <taxon>Phyllotreta</taxon>
    </lineage>
</organism>
<gene>
    <name evidence="2" type="ORF">PHYEVI_LOCUS2446</name>
</gene>
<feature type="compositionally biased region" description="Polar residues" evidence="1">
    <location>
        <begin position="767"/>
        <end position="780"/>
    </location>
</feature>
<keyword evidence="3" id="KW-1185">Reference proteome</keyword>
<feature type="compositionally biased region" description="Polar residues" evidence="1">
    <location>
        <begin position="740"/>
        <end position="751"/>
    </location>
</feature>
<accession>A0A9N9TJJ8</accession>
<dbReference type="AlphaFoldDB" id="A0A9N9TJJ8"/>
<evidence type="ECO:0000256" key="1">
    <source>
        <dbReference type="SAM" id="MobiDB-lite"/>
    </source>
</evidence>
<evidence type="ECO:0000313" key="3">
    <source>
        <dbReference type="Proteomes" id="UP001153712"/>
    </source>
</evidence>
<reference evidence="2" key="1">
    <citation type="submission" date="2022-01" db="EMBL/GenBank/DDBJ databases">
        <authorList>
            <person name="King R."/>
        </authorList>
    </citation>
    <scope>NUCLEOTIDE SEQUENCE</scope>
</reference>
<feature type="compositionally biased region" description="Basic and acidic residues" evidence="1">
    <location>
        <begin position="752"/>
        <end position="766"/>
    </location>
</feature>
<feature type="region of interest" description="Disordered" evidence="1">
    <location>
        <begin position="740"/>
        <end position="781"/>
    </location>
</feature>
<name>A0A9N9TJJ8_PHYSR</name>
<dbReference type="OrthoDB" id="6774317at2759"/>
<dbReference type="Proteomes" id="UP001153712">
    <property type="component" value="Chromosome 11"/>
</dbReference>
<evidence type="ECO:0000313" key="2">
    <source>
        <dbReference type="EMBL" id="CAG9856016.1"/>
    </source>
</evidence>
<protein>
    <submittedName>
        <fullName evidence="2">Uncharacterized protein</fullName>
    </submittedName>
</protein>
<sequence length="944" mass="109103">MLRNILKISGLHLKFVVVKNCSFWKHHFLRKFMKIESTDIGITMSHTIPKIPRKLTNITSKQNISEMFLNSSHSIRRCRTKRFNPILKNELTKPKSLDLANTITKKRRRIFDRTLEKFFNRKQIPTAPSLLSSFDKLLDTKSVANISVSKSKSLPIFNKLSLQKSQSKLDKIMQQNSFIALKRQVNSSKVSLNGTLRIHEPLTSFYYIPRACRLNDEDSSIDFRSFQSKPNSFSMFPKRFYSTQAAAMSENLQEFKQEFIQYLYQQENEIDRAAVLDKLDLLLAQTAELNRNMHDIDDNTSKCKLNPDANKPAARIMLIDASYRNNPNGNISMTTILNSPIRVGNFPNNKDTKEMSFVSAKGKECSTKASNIEGDGFMSKIHLLLNYLKGIAGSKPARSYCTYSLTTGRILGNKDIGKIPTRRYHVLTKLQGKKLTEKANYTDLRQLKGDATETENIRSIQGKVDNFYKWHKLNNTHNVQLTLKRSMSTNKSNEINTNEYIDDNISTDKSTDSKATISKKLTLNDVLNMENWKIYQLKKKYFPASKSEPTESPDIYDDQKFKNELFIPESKYEYEEFQDSDRPIIDDDEVSVSSDGDSVHSTDTTIQPNPLLNNAILKKIVKYFQARPVPSAEEFKRRYYKEKARHYARLAGLVMHETRLENTEIRTEFKPQERFYSSSVPERKTFAGNFLSRFNLHKRSFSTLGRHHLFQPDLHEQIATITKDFIRNKVEDTINSSKSLFDPESTSVCSKESTDSFDKLSEKETTPENLSNKSPTNPHTITKIIGSKENLLRYLMQKAVTCLNKQNYRQFDKLLMANKKRNVEDIHKILEEINKILEERDQQQICDKFIQSIFDSSVVEEKSEGKGNVNKTITTKTTLPEIIFDESKVDNEKYFKAVCLMTFMHIFRKTEAAADDNYEDSEKLKTKNLIKKLNKILGEETKED</sequence>